<proteinExistence type="predicted"/>
<reference evidence="1" key="1">
    <citation type="submission" date="2021-06" db="EMBL/GenBank/DDBJ databases">
        <authorList>
            <person name="Kallberg Y."/>
            <person name="Tangrot J."/>
            <person name="Rosling A."/>
        </authorList>
    </citation>
    <scope>NUCLEOTIDE SEQUENCE</scope>
    <source>
        <strain evidence="1">28 12/20/2015</strain>
    </source>
</reference>
<organism evidence="1 2">
    <name type="scientific">Cetraspora pellucida</name>
    <dbReference type="NCBI Taxonomy" id="1433469"/>
    <lineage>
        <taxon>Eukaryota</taxon>
        <taxon>Fungi</taxon>
        <taxon>Fungi incertae sedis</taxon>
        <taxon>Mucoromycota</taxon>
        <taxon>Glomeromycotina</taxon>
        <taxon>Glomeromycetes</taxon>
        <taxon>Diversisporales</taxon>
        <taxon>Gigasporaceae</taxon>
        <taxon>Cetraspora</taxon>
    </lineage>
</organism>
<evidence type="ECO:0000313" key="2">
    <source>
        <dbReference type="Proteomes" id="UP000789366"/>
    </source>
</evidence>
<name>A0ACA9NYT1_9GLOM</name>
<evidence type="ECO:0000313" key="1">
    <source>
        <dbReference type="EMBL" id="CAG8684345.1"/>
    </source>
</evidence>
<sequence length="179" mass="20299">MSITLFCLVHGSIFENAFPVKIKKNEAVGQLKKLIKEENKQTFASIDAKDLRLWKVNIPLDSPNNKRSALEADPKGDRLLPVDDIKEHFDKPAKKHIHVIVELPASFGEFVKEFHKVLQTSVNFVESKIKLHPNNVSLPIIQITAIIRRRLIYIPSICLLKIGIFSILALFRDGLGRLS</sequence>
<keyword evidence="2" id="KW-1185">Reference proteome</keyword>
<gene>
    <name evidence="1" type="ORF">SPELUC_LOCUS10332</name>
</gene>
<accession>A0ACA9NYT1</accession>
<comment type="caution">
    <text evidence="1">The sequence shown here is derived from an EMBL/GenBank/DDBJ whole genome shotgun (WGS) entry which is preliminary data.</text>
</comment>
<dbReference type="EMBL" id="CAJVPW010018974">
    <property type="protein sequence ID" value="CAG8684345.1"/>
    <property type="molecule type" value="Genomic_DNA"/>
</dbReference>
<protein>
    <submittedName>
        <fullName evidence="1">5866_t:CDS:1</fullName>
    </submittedName>
</protein>
<dbReference type="Proteomes" id="UP000789366">
    <property type="component" value="Unassembled WGS sequence"/>
</dbReference>